<dbReference type="SUPFAM" id="SSF46689">
    <property type="entry name" value="Homeodomain-like"/>
    <property type="match status" value="1"/>
</dbReference>
<dbReference type="EMBL" id="BMYX01000016">
    <property type="protein sequence ID" value="GGY21686.1"/>
    <property type="molecule type" value="Genomic_DNA"/>
</dbReference>
<evidence type="ECO:0000259" key="5">
    <source>
        <dbReference type="PROSITE" id="PS50977"/>
    </source>
</evidence>
<dbReference type="GO" id="GO:0003677">
    <property type="term" value="F:DNA binding"/>
    <property type="evidence" value="ECO:0007669"/>
    <property type="project" value="UniProtKB-UniRule"/>
</dbReference>
<protein>
    <submittedName>
        <fullName evidence="6">TetR family transcriptional regulator</fullName>
    </submittedName>
</protein>
<sequence>MTRMTHFGDTREHLLATGENIILGKGYAAVGLSEILGTAGVPKGSFYHYFPSKEAFGVQMLERYFDNYDARLAELLVQAEGSARDRLLGYFQRWMHRHCECSSHMSCLAVKLAGEVSDLSEPMREALSRGMDRVMRRIADALREGAADGSIRTAGAPENMARSLYSLWIGASLLFKVQHDPAILDGALERTAELLAGRTE</sequence>
<dbReference type="Pfam" id="PF16925">
    <property type="entry name" value="TetR_C_13"/>
    <property type="match status" value="1"/>
</dbReference>
<evidence type="ECO:0000256" key="1">
    <source>
        <dbReference type="ARBA" id="ARBA00023015"/>
    </source>
</evidence>
<accession>A0A918P5D4</accession>
<dbReference type="InterPro" id="IPR001647">
    <property type="entry name" value="HTH_TetR"/>
</dbReference>
<reference evidence="6" key="1">
    <citation type="journal article" date="2014" name="Int. J. Syst. Evol. Microbiol.">
        <title>Complete genome sequence of Corynebacterium casei LMG S-19264T (=DSM 44701T), isolated from a smear-ripened cheese.</title>
        <authorList>
            <consortium name="US DOE Joint Genome Institute (JGI-PGF)"/>
            <person name="Walter F."/>
            <person name="Albersmeier A."/>
            <person name="Kalinowski J."/>
            <person name="Ruckert C."/>
        </authorList>
    </citation>
    <scope>NUCLEOTIDE SEQUENCE</scope>
    <source>
        <strain evidence="6">KCTC 32182</strain>
    </source>
</reference>
<dbReference type="InterPro" id="IPR036271">
    <property type="entry name" value="Tet_transcr_reg_TetR-rel_C_sf"/>
</dbReference>
<dbReference type="Pfam" id="PF00440">
    <property type="entry name" value="TetR_N"/>
    <property type="match status" value="1"/>
</dbReference>
<keyword evidence="3" id="KW-0804">Transcription</keyword>
<evidence type="ECO:0000313" key="7">
    <source>
        <dbReference type="Proteomes" id="UP000645257"/>
    </source>
</evidence>
<dbReference type="SUPFAM" id="SSF48498">
    <property type="entry name" value="Tetracyclin repressor-like, C-terminal domain"/>
    <property type="match status" value="1"/>
</dbReference>
<proteinExistence type="predicted"/>
<organism evidence="6 7">
    <name type="scientific">Paludibacterium paludis</name>
    <dbReference type="NCBI Taxonomy" id="1225769"/>
    <lineage>
        <taxon>Bacteria</taxon>
        <taxon>Pseudomonadati</taxon>
        <taxon>Pseudomonadota</taxon>
        <taxon>Betaproteobacteria</taxon>
        <taxon>Neisseriales</taxon>
        <taxon>Chromobacteriaceae</taxon>
        <taxon>Paludibacterium</taxon>
    </lineage>
</organism>
<dbReference type="AlphaFoldDB" id="A0A918P5D4"/>
<dbReference type="Proteomes" id="UP000645257">
    <property type="component" value="Unassembled WGS sequence"/>
</dbReference>
<evidence type="ECO:0000256" key="3">
    <source>
        <dbReference type="ARBA" id="ARBA00023163"/>
    </source>
</evidence>
<dbReference type="Gene3D" id="1.10.357.10">
    <property type="entry name" value="Tetracycline Repressor, domain 2"/>
    <property type="match status" value="1"/>
</dbReference>
<dbReference type="PANTHER" id="PTHR47506">
    <property type="entry name" value="TRANSCRIPTIONAL REGULATORY PROTEIN"/>
    <property type="match status" value="1"/>
</dbReference>
<dbReference type="InterPro" id="IPR011075">
    <property type="entry name" value="TetR_C"/>
</dbReference>
<comment type="caution">
    <text evidence="6">The sequence shown here is derived from an EMBL/GenBank/DDBJ whole genome shotgun (WGS) entry which is preliminary data.</text>
</comment>
<evidence type="ECO:0000256" key="2">
    <source>
        <dbReference type="ARBA" id="ARBA00023125"/>
    </source>
</evidence>
<keyword evidence="2 4" id="KW-0238">DNA-binding</keyword>
<feature type="DNA-binding region" description="H-T-H motif" evidence="4">
    <location>
        <begin position="31"/>
        <end position="50"/>
    </location>
</feature>
<dbReference type="PANTHER" id="PTHR47506:SF6">
    <property type="entry name" value="HTH-TYPE TRANSCRIPTIONAL REPRESSOR NEMR"/>
    <property type="match status" value="1"/>
</dbReference>
<name>A0A918P5D4_9NEIS</name>
<dbReference type="InterPro" id="IPR009057">
    <property type="entry name" value="Homeodomain-like_sf"/>
</dbReference>
<dbReference type="PROSITE" id="PS50977">
    <property type="entry name" value="HTH_TETR_2"/>
    <property type="match status" value="1"/>
</dbReference>
<evidence type="ECO:0000313" key="6">
    <source>
        <dbReference type="EMBL" id="GGY21686.1"/>
    </source>
</evidence>
<reference evidence="6" key="2">
    <citation type="submission" date="2020-09" db="EMBL/GenBank/DDBJ databases">
        <authorList>
            <person name="Sun Q."/>
            <person name="Kim S."/>
        </authorList>
    </citation>
    <scope>NUCLEOTIDE SEQUENCE</scope>
    <source>
        <strain evidence="6">KCTC 32182</strain>
    </source>
</reference>
<keyword evidence="1" id="KW-0805">Transcription regulation</keyword>
<evidence type="ECO:0000256" key="4">
    <source>
        <dbReference type="PROSITE-ProRule" id="PRU00335"/>
    </source>
</evidence>
<feature type="domain" description="HTH tetR-type" evidence="5">
    <location>
        <begin position="8"/>
        <end position="68"/>
    </location>
</feature>
<keyword evidence="7" id="KW-1185">Reference proteome</keyword>
<gene>
    <name evidence="6" type="ORF">GCM10011289_26700</name>
</gene>